<sequence>MEVGLTAAPASVTIVGGGPKVVVVVGPREGTCPDCGPCCGADAAALAGYPCGLSEAGRTAYTTRHLCGNLLNAAVRFDLSVWAYLATALPALLLLLARPAAYTRWRHALVSGHRLAMVAGNVLAALLAPPACIPATTALYYMPSYRPWRPALAAAAGGTGPGANAALYSGWELVCNMGLLFVAARALTISKLLLYAILPAALMAAQEASQRRAFRSVRGS</sequence>
<gene>
    <name evidence="2" type="ORF">GPECTOR_3g48</name>
</gene>
<protein>
    <submittedName>
        <fullName evidence="2">Uncharacterized protein</fullName>
    </submittedName>
</protein>
<feature type="transmembrane region" description="Helical" evidence="1">
    <location>
        <begin position="79"/>
        <end position="97"/>
    </location>
</feature>
<keyword evidence="1" id="KW-0812">Transmembrane</keyword>
<dbReference type="Proteomes" id="UP000075714">
    <property type="component" value="Unassembled WGS sequence"/>
</dbReference>
<evidence type="ECO:0000256" key="1">
    <source>
        <dbReference type="SAM" id="Phobius"/>
    </source>
</evidence>
<keyword evidence="1" id="KW-1133">Transmembrane helix</keyword>
<keyword evidence="3" id="KW-1185">Reference proteome</keyword>
<feature type="transmembrane region" description="Helical" evidence="1">
    <location>
        <begin position="179"/>
        <end position="205"/>
    </location>
</feature>
<reference evidence="3" key="1">
    <citation type="journal article" date="2016" name="Nat. Commun.">
        <title>The Gonium pectorale genome demonstrates co-option of cell cycle regulation during the evolution of multicellularity.</title>
        <authorList>
            <person name="Hanschen E.R."/>
            <person name="Marriage T.N."/>
            <person name="Ferris P.J."/>
            <person name="Hamaji T."/>
            <person name="Toyoda A."/>
            <person name="Fujiyama A."/>
            <person name="Neme R."/>
            <person name="Noguchi H."/>
            <person name="Minakuchi Y."/>
            <person name="Suzuki M."/>
            <person name="Kawai-Toyooka H."/>
            <person name="Smith D.R."/>
            <person name="Sparks H."/>
            <person name="Anderson J."/>
            <person name="Bakaric R."/>
            <person name="Luria V."/>
            <person name="Karger A."/>
            <person name="Kirschner M.W."/>
            <person name="Durand P.M."/>
            <person name="Michod R.E."/>
            <person name="Nozaki H."/>
            <person name="Olson B.J."/>
        </authorList>
    </citation>
    <scope>NUCLEOTIDE SEQUENCE [LARGE SCALE GENOMIC DNA]</scope>
    <source>
        <strain evidence="3">NIES-2863</strain>
    </source>
</reference>
<evidence type="ECO:0000313" key="3">
    <source>
        <dbReference type="Proteomes" id="UP000075714"/>
    </source>
</evidence>
<organism evidence="2 3">
    <name type="scientific">Gonium pectorale</name>
    <name type="common">Green alga</name>
    <dbReference type="NCBI Taxonomy" id="33097"/>
    <lineage>
        <taxon>Eukaryota</taxon>
        <taxon>Viridiplantae</taxon>
        <taxon>Chlorophyta</taxon>
        <taxon>core chlorophytes</taxon>
        <taxon>Chlorophyceae</taxon>
        <taxon>CS clade</taxon>
        <taxon>Chlamydomonadales</taxon>
        <taxon>Volvocaceae</taxon>
        <taxon>Gonium</taxon>
    </lineage>
</organism>
<dbReference type="EMBL" id="LSYV01000004">
    <property type="protein sequence ID" value="KXZ55349.1"/>
    <property type="molecule type" value="Genomic_DNA"/>
</dbReference>
<accession>A0A150GZR1</accession>
<keyword evidence="1" id="KW-0472">Membrane</keyword>
<comment type="caution">
    <text evidence="2">The sequence shown here is derived from an EMBL/GenBank/DDBJ whole genome shotgun (WGS) entry which is preliminary data.</text>
</comment>
<feature type="transmembrane region" description="Helical" evidence="1">
    <location>
        <begin position="118"/>
        <end position="142"/>
    </location>
</feature>
<dbReference type="AlphaFoldDB" id="A0A150GZR1"/>
<name>A0A150GZR1_GONPE</name>
<proteinExistence type="predicted"/>
<evidence type="ECO:0000313" key="2">
    <source>
        <dbReference type="EMBL" id="KXZ55349.1"/>
    </source>
</evidence>